<evidence type="ECO:0000313" key="2">
    <source>
        <dbReference type="Proteomes" id="UP001172101"/>
    </source>
</evidence>
<reference evidence="1" key="1">
    <citation type="submission" date="2023-06" db="EMBL/GenBank/DDBJ databases">
        <title>Genome-scale phylogeny and comparative genomics of the fungal order Sordariales.</title>
        <authorList>
            <consortium name="Lawrence Berkeley National Laboratory"/>
            <person name="Hensen N."/>
            <person name="Bonometti L."/>
            <person name="Westerberg I."/>
            <person name="Brannstrom I.O."/>
            <person name="Guillou S."/>
            <person name="Cros-Aarteil S."/>
            <person name="Calhoun S."/>
            <person name="Haridas S."/>
            <person name="Kuo A."/>
            <person name="Mondo S."/>
            <person name="Pangilinan J."/>
            <person name="Riley R."/>
            <person name="LaButti K."/>
            <person name="Andreopoulos B."/>
            <person name="Lipzen A."/>
            <person name="Chen C."/>
            <person name="Yanf M."/>
            <person name="Daum C."/>
            <person name="Ng V."/>
            <person name="Clum A."/>
            <person name="Steindorff A."/>
            <person name="Ohm R."/>
            <person name="Martin F."/>
            <person name="Silar P."/>
            <person name="Natvig D."/>
            <person name="Lalanne C."/>
            <person name="Gautier V."/>
            <person name="Ament-velasquez S.L."/>
            <person name="Kruys A."/>
            <person name="Hutchinson M.I."/>
            <person name="Powell A.J."/>
            <person name="Barry K."/>
            <person name="Miller A.N."/>
            <person name="Grigoriev I.V."/>
            <person name="Debuchy R."/>
            <person name="Gladieux P."/>
            <person name="Thoren M.H."/>
            <person name="Johannesson H."/>
        </authorList>
    </citation>
    <scope>NUCLEOTIDE SEQUENCE</scope>
    <source>
        <strain evidence="1">SMH2392-1A</strain>
    </source>
</reference>
<dbReference type="GeneID" id="85318795"/>
<dbReference type="Proteomes" id="UP001172101">
    <property type="component" value="Unassembled WGS sequence"/>
</dbReference>
<comment type="caution">
    <text evidence="1">The sequence shown here is derived from an EMBL/GenBank/DDBJ whole genome shotgun (WGS) entry which is preliminary data.</text>
</comment>
<keyword evidence="2" id="KW-1185">Reference proteome</keyword>
<organism evidence="1 2">
    <name type="scientific">Lasiosphaeria miniovina</name>
    <dbReference type="NCBI Taxonomy" id="1954250"/>
    <lineage>
        <taxon>Eukaryota</taxon>
        <taxon>Fungi</taxon>
        <taxon>Dikarya</taxon>
        <taxon>Ascomycota</taxon>
        <taxon>Pezizomycotina</taxon>
        <taxon>Sordariomycetes</taxon>
        <taxon>Sordariomycetidae</taxon>
        <taxon>Sordariales</taxon>
        <taxon>Lasiosphaeriaceae</taxon>
        <taxon>Lasiosphaeria</taxon>
    </lineage>
</organism>
<dbReference type="EMBL" id="JAUIRO010000009">
    <property type="protein sequence ID" value="KAK0701777.1"/>
    <property type="molecule type" value="Genomic_DNA"/>
</dbReference>
<protein>
    <submittedName>
        <fullName evidence="1">Uncharacterized protein</fullName>
    </submittedName>
</protein>
<evidence type="ECO:0000313" key="1">
    <source>
        <dbReference type="EMBL" id="KAK0701777.1"/>
    </source>
</evidence>
<name>A0AA39ZQG0_9PEZI</name>
<sequence length="258" mass="28910">MVMALRLFDGQGRVAQEAAAGASDTKRGLCQSRCRRLHLLYLSPPAADGMGKAGFMLDEHDTANTAPPLLLWRRARQQRATTRRTELALSYRTVYALREGLAACKGMRGDGVPLHRRWCWCWCWCWSRLDTQREMSRVRIPAVECKAVDVRAPTTHHHLRPGLPTHRFHGPSSSESARTRRNWLILVVLEALVLDRRARPCFLLVGARRPSRKRLDVGGALASRLLSATYFLGVGGDRRAGLQGKYGEPNQSDGEVGF</sequence>
<accession>A0AA39ZQG0</accession>
<proteinExistence type="predicted"/>
<dbReference type="RefSeq" id="XP_060289441.1">
    <property type="nucleotide sequence ID" value="XM_060435525.1"/>
</dbReference>
<gene>
    <name evidence="1" type="ORF">B0T26DRAFT_529994</name>
</gene>
<dbReference type="AlphaFoldDB" id="A0AA39ZQG0"/>